<dbReference type="GO" id="GO:0016787">
    <property type="term" value="F:hydrolase activity"/>
    <property type="evidence" value="ECO:0007669"/>
    <property type="project" value="UniProtKB-KW"/>
</dbReference>
<comment type="caution">
    <text evidence="2">The sequence shown here is derived from an EMBL/GenBank/DDBJ whole genome shotgun (WGS) entry which is preliminary data.</text>
</comment>
<accession>A0A561WJZ6</accession>
<name>A0A561WJZ6_ACTTI</name>
<evidence type="ECO:0000313" key="2">
    <source>
        <dbReference type="EMBL" id="TWG24199.1"/>
    </source>
</evidence>
<dbReference type="EMBL" id="VIWY01000002">
    <property type="protein sequence ID" value="TWG24199.1"/>
    <property type="molecule type" value="Genomic_DNA"/>
</dbReference>
<proteinExistence type="predicted"/>
<dbReference type="AlphaFoldDB" id="A0A561WJZ6"/>
<organism evidence="2 3">
    <name type="scientific">Actinoplanes teichomyceticus</name>
    <dbReference type="NCBI Taxonomy" id="1867"/>
    <lineage>
        <taxon>Bacteria</taxon>
        <taxon>Bacillati</taxon>
        <taxon>Actinomycetota</taxon>
        <taxon>Actinomycetes</taxon>
        <taxon>Micromonosporales</taxon>
        <taxon>Micromonosporaceae</taxon>
        <taxon>Actinoplanes</taxon>
    </lineage>
</organism>
<dbReference type="Pfam" id="PF12697">
    <property type="entry name" value="Abhydrolase_6"/>
    <property type="match status" value="1"/>
</dbReference>
<dbReference type="Proteomes" id="UP000320239">
    <property type="component" value="Unassembled WGS sequence"/>
</dbReference>
<keyword evidence="3" id="KW-1185">Reference proteome</keyword>
<protein>
    <submittedName>
        <fullName evidence="2">Alpha/beta hydrolase family protein</fullName>
    </submittedName>
</protein>
<evidence type="ECO:0000259" key="1">
    <source>
        <dbReference type="Pfam" id="PF12697"/>
    </source>
</evidence>
<dbReference type="PANTHER" id="PTHR11487">
    <property type="entry name" value="THIOESTERASE"/>
    <property type="match status" value="1"/>
</dbReference>
<dbReference type="GO" id="GO:0008610">
    <property type="term" value="P:lipid biosynthetic process"/>
    <property type="evidence" value="ECO:0007669"/>
    <property type="project" value="TreeGrafter"/>
</dbReference>
<evidence type="ECO:0000313" key="3">
    <source>
        <dbReference type="Proteomes" id="UP000320239"/>
    </source>
</evidence>
<dbReference type="Gene3D" id="3.40.50.1820">
    <property type="entry name" value="alpha/beta hydrolase"/>
    <property type="match status" value="1"/>
</dbReference>
<dbReference type="InterPro" id="IPR012223">
    <property type="entry name" value="TEII"/>
</dbReference>
<dbReference type="RefSeq" id="WP_122977356.1">
    <property type="nucleotide sequence ID" value="NZ_BOMX01000077.1"/>
</dbReference>
<dbReference type="InterPro" id="IPR029058">
    <property type="entry name" value="AB_hydrolase_fold"/>
</dbReference>
<dbReference type="OrthoDB" id="4158666at2"/>
<dbReference type="SUPFAM" id="SSF53474">
    <property type="entry name" value="alpha/beta-Hydrolases"/>
    <property type="match status" value="1"/>
</dbReference>
<feature type="domain" description="AB hydrolase-1" evidence="1">
    <location>
        <begin position="47"/>
        <end position="211"/>
    </location>
</feature>
<dbReference type="PANTHER" id="PTHR11487:SF0">
    <property type="entry name" value="S-ACYL FATTY ACID SYNTHASE THIOESTERASE, MEDIUM CHAIN"/>
    <property type="match status" value="1"/>
</dbReference>
<gene>
    <name evidence="2" type="ORF">FHX34_102752</name>
</gene>
<keyword evidence="2" id="KW-0378">Hydrolase</keyword>
<dbReference type="InterPro" id="IPR000073">
    <property type="entry name" value="AB_hydrolase_1"/>
</dbReference>
<sequence length="237" mass="24967">MSALLASFPAAGSGGKTLQVLEELAVRRGMTYLALPNPPSIADLDSGRWSAACAERLRRAGAGADQVILVGHCMGGLSAIRLSDGLAATLGIPVSVLAINTPCPDPAGRIPTMSEFTDAQIATVLAHDGFPQDLLDDEDMLAEIAEGLRDDARVADTIAAWVAGAGRFRALHVLSTRGDHFIPPRACTGWWDRVQGEFQMTVADGGHTIDEESVDVLERVLDGVLARSRSFLKAAPA</sequence>
<reference evidence="2 3" key="1">
    <citation type="submission" date="2019-06" db="EMBL/GenBank/DDBJ databases">
        <title>Sequencing the genomes of 1000 actinobacteria strains.</title>
        <authorList>
            <person name="Klenk H.-P."/>
        </authorList>
    </citation>
    <scope>NUCLEOTIDE SEQUENCE [LARGE SCALE GENOMIC DNA]</scope>
    <source>
        <strain evidence="2 3">DSM 43866</strain>
    </source>
</reference>